<sequence length="278" mass="28412">MSVNLPPAGPSAPRTRFDANAAWKSAAGVIRANRQILLVMAGLFFLLPQLAVDFILPEPAPGLEGEAAGEAVLAIYASWWPLILLGFVAQGAGLLAIIALIAGRGRPSVRESIAAGLKALPTMIAAQLVVGAGVGLGMLLILLPFAAIGGEAMTGLALIPALALAMWIYARTMLIAPIVAAGGVRNPFEAILASWRTTNGNASRLLLFFVLLLLATTVIYLVATSVPAALLAVVGGPRAGAITVALLGSLVAAAFSLLTAAVLTAAWRQLAPPPQARP</sequence>
<feature type="transmembrane region" description="Helical" evidence="1">
    <location>
        <begin position="124"/>
        <end position="146"/>
    </location>
</feature>
<evidence type="ECO:0008006" key="4">
    <source>
        <dbReference type="Google" id="ProtNLM"/>
    </source>
</evidence>
<name>A0A1Z1FED3_9SPHN</name>
<feature type="transmembrane region" description="Helical" evidence="1">
    <location>
        <begin position="205"/>
        <end position="234"/>
    </location>
</feature>
<evidence type="ECO:0000313" key="3">
    <source>
        <dbReference type="Proteomes" id="UP000195807"/>
    </source>
</evidence>
<dbReference type="EMBL" id="CP019602">
    <property type="protein sequence ID" value="ARU17100.1"/>
    <property type="molecule type" value="Genomic_DNA"/>
</dbReference>
<proteinExistence type="predicted"/>
<protein>
    <recommendedName>
        <fullName evidence="4">Glycerophosphoryl diester phosphodiesterase membrane domain-containing protein</fullName>
    </recommendedName>
</protein>
<dbReference type="AlphaFoldDB" id="A0A1Z1FED3"/>
<dbReference type="RefSeq" id="WP_066847693.1">
    <property type="nucleotide sequence ID" value="NZ_CP019602.1"/>
</dbReference>
<evidence type="ECO:0000313" key="2">
    <source>
        <dbReference type="EMBL" id="ARU17100.1"/>
    </source>
</evidence>
<feature type="transmembrane region" description="Helical" evidence="1">
    <location>
        <begin position="158"/>
        <end position="184"/>
    </location>
</feature>
<dbReference type="KEGG" id="cman:A9D14_14175"/>
<accession>A0A1Z1FED3</accession>
<keyword evidence="3" id="KW-1185">Reference proteome</keyword>
<feature type="transmembrane region" description="Helical" evidence="1">
    <location>
        <begin position="240"/>
        <end position="267"/>
    </location>
</feature>
<evidence type="ECO:0000256" key="1">
    <source>
        <dbReference type="SAM" id="Phobius"/>
    </source>
</evidence>
<keyword evidence="1" id="KW-0472">Membrane</keyword>
<keyword evidence="1" id="KW-1133">Transmembrane helix</keyword>
<feature type="transmembrane region" description="Helical" evidence="1">
    <location>
        <begin position="36"/>
        <end position="56"/>
    </location>
</feature>
<organism evidence="2 3">
    <name type="scientific">Croceicoccus marinus</name>
    <dbReference type="NCBI Taxonomy" id="450378"/>
    <lineage>
        <taxon>Bacteria</taxon>
        <taxon>Pseudomonadati</taxon>
        <taxon>Pseudomonadota</taxon>
        <taxon>Alphaproteobacteria</taxon>
        <taxon>Sphingomonadales</taxon>
        <taxon>Erythrobacteraceae</taxon>
        <taxon>Croceicoccus</taxon>
    </lineage>
</organism>
<feature type="transmembrane region" description="Helical" evidence="1">
    <location>
        <begin position="76"/>
        <end position="103"/>
    </location>
</feature>
<dbReference type="Proteomes" id="UP000195807">
    <property type="component" value="Chromosome"/>
</dbReference>
<keyword evidence="1" id="KW-0812">Transmembrane</keyword>
<gene>
    <name evidence="2" type="ORF">A9D14_14175</name>
</gene>
<dbReference type="OrthoDB" id="7391073at2"/>
<dbReference type="STRING" id="450378.GCA_001661675_02846"/>
<reference evidence="2 3" key="1">
    <citation type="submission" date="2017-01" db="EMBL/GenBank/DDBJ databases">
        <title>Complete genome sequence of esterase-producing bacterium Croceicoccus marinus E4A9.</title>
        <authorList>
            <person name="Wu Y.-H."/>
            <person name="Cheng H."/>
            <person name="Xu L."/>
            <person name="Huo Y.-Y."/>
            <person name="Wang C.-S."/>
            <person name="Xu X.-W."/>
        </authorList>
    </citation>
    <scope>NUCLEOTIDE SEQUENCE [LARGE SCALE GENOMIC DNA]</scope>
    <source>
        <strain evidence="2 3">E4A9</strain>
    </source>
</reference>